<protein>
    <submittedName>
        <fullName evidence="1">Uncharacterized protein</fullName>
    </submittedName>
</protein>
<keyword evidence="2" id="KW-1185">Reference proteome</keyword>
<reference evidence="1" key="1">
    <citation type="submission" date="2022-08" db="EMBL/GenBank/DDBJ databases">
        <title>Genome Sequence of Fusarium decemcellulare.</title>
        <authorList>
            <person name="Buettner E."/>
        </authorList>
    </citation>
    <scope>NUCLEOTIDE SEQUENCE</scope>
    <source>
        <strain evidence="1">Babe19</strain>
    </source>
</reference>
<name>A0ACC1RW63_9HYPO</name>
<sequence>MGLAKDHGSVTASEADSQQDLPIQNPRADQLRGYSAHDEPRHSEPYFDAPYEQIPQQDTAHSSPVYHQRYGTAQQDRRPSAIPTYMQGGAHLNTGSESSVDMRRPPTEPRSRPYQGDYSESEGYDGRPVGSSRGGDRGVLHKNHKRFADAYERDDYRGHEGSSGAAKRVMDFFRRRGKARGGEDR</sequence>
<gene>
    <name evidence="1" type="ORF">NM208_g11037</name>
</gene>
<proteinExistence type="predicted"/>
<evidence type="ECO:0000313" key="2">
    <source>
        <dbReference type="Proteomes" id="UP001148629"/>
    </source>
</evidence>
<organism evidence="1 2">
    <name type="scientific">Fusarium decemcellulare</name>
    <dbReference type="NCBI Taxonomy" id="57161"/>
    <lineage>
        <taxon>Eukaryota</taxon>
        <taxon>Fungi</taxon>
        <taxon>Dikarya</taxon>
        <taxon>Ascomycota</taxon>
        <taxon>Pezizomycotina</taxon>
        <taxon>Sordariomycetes</taxon>
        <taxon>Hypocreomycetidae</taxon>
        <taxon>Hypocreales</taxon>
        <taxon>Nectriaceae</taxon>
        <taxon>Fusarium</taxon>
        <taxon>Fusarium decemcellulare species complex</taxon>
    </lineage>
</organism>
<comment type="caution">
    <text evidence="1">The sequence shown here is derived from an EMBL/GenBank/DDBJ whole genome shotgun (WGS) entry which is preliminary data.</text>
</comment>
<evidence type="ECO:0000313" key="1">
    <source>
        <dbReference type="EMBL" id="KAJ3526744.1"/>
    </source>
</evidence>
<accession>A0ACC1RW63</accession>
<dbReference type="EMBL" id="JANRMS010001677">
    <property type="protein sequence ID" value="KAJ3526744.1"/>
    <property type="molecule type" value="Genomic_DNA"/>
</dbReference>
<dbReference type="Proteomes" id="UP001148629">
    <property type="component" value="Unassembled WGS sequence"/>
</dbReference>